<reference evidence="1" key="1">
    <citation type="submission" date="2021-08" db="EMBL/GenBank/DDBJ databases">
        <title>Flavobacterium sp. strain CC-SYL302.</title>
        <authorList>
            <person name="Lin S.-Y."/>
            <person name="Lee T.-H."/>
            <person name="Young C.-C."/>
        </authorList>
    </citation>
    <scope>NUCLEOTIDE SEQUENCE</scope>
    <source>
        <strain evidence="1">CC-SYL302</strain>
    </source>
</reference>
<proteinExistence type="predicted"/>
<keyword evidence="2" id="KW-1185">Reference proteome</keyword>
<organism evidence="1 2">
    <name type="scientific">Flavobacterium agricola</name>
    <dbReference type="NCBI Taxonomy" id="2870839"/>
    <lineage>
        <taxon>Bacteria</taxon>
        <taxon>Pseudomonadati</taxon>
        <taxon>Bacteroidota</taxon>
        <taxon>Flavobacteriia</taxon>
        <taxon>Flavobacteriales</taxon>
        <taxon>Flavobacteriaceae</taxon>
        <taxon>Flavobacterium</taxon>
    </lineage>
</organism>
<evidence type="ECO:0000313" key="2">
    <source>
        <dbReference type="Proteomes" id="UP001163328"/>
    </source>
</evidence>
<evidence type="ECO:0008006" key="3">
    <source>
        <dbReference type="Google" id="ProtNLM"/>
    </source>
</evidence>
<name>A0ABY6M244_9FLAO</name>
<sequence>MDYKIIQTSILGKGIKGLEEEVKKYMAIGYVPQGGICYADASYCQAMVKIKKEE</sequence>
<protein>
    <recommendedName>
        <fullName evidence="3">DUF1737 domain-containing protein</fullName>
    </recommendedName>
</protein>
<dbReference type="RefSeq" id="WP_264434259.1">
    <property type="nucleotide sequence ID" value="NZ_CP081495.1"/>
</dbReference>
<accession>A0ABY6M244</accession>
<evidence type="ECO:0000313" key="1">
    <source>
        <dbReference type="EMBL" id="UYW01785.1"/>
    </source>
</evidence>
<dbReference type="EMBL" id="CP081495">
    <property type="protein sequence ID" value="UYW01785.1"/>
    <property type="molecule type" value="Genomic_DNA"/>
</dbReference>
<dbReference type="Proteomes" id="UP001163328">
    <property type="component" value="Chromosome"/>
</dbReference>
<gene>
    <name evidence="1" type="ORF">K5I29_02345</name>
</gene>